<keyword evidence="4" id="KW-1185">Reference proteome</keyword>
<dbReference type="Proteomes" id="UP000638732">
    <property type="component" value="Unassembled WGS sequence"/>
</dbReference>
<evidence type="ECO:0000313" key="3">
    <source>
        <dbReference type="EMBL" id="NCD72214.1"/>
    </source>
</evidence>
<feature type="transmembrane region" description="Helical" evidence="2">
    <location>
        <begin position="81"/>
        <end position="100"/>
    </location>
</feature>
<organism evidence="3 4">
    <name type="scientific">Mucilaginibacter agri</name>
    <dbReference type="NCBI Taxonomy" id="2695265"/>
    <lineage>
        <taxon>Bacteria</taxon>
        <taxon>Pseudomonadati</taxon>
        <taxon>Bacteroidota</taxon>
        <taxon>Sphingobacteriia</taxon>
        <taxon>Sphingobacteriales</taxon>
        <taxon>Sphingobacteriaceae</taxon>
        <taxon>Mucilaginibacter</taxon>
    </lineage>
</organism>
<evidence type="ECO:0000256" key="2">
    <source>
        <dbReference type="SAM" id="Phobius"/>
    </source>
</evidence>
<reference evidence="3" key="1">
    <citation type="submission" date="2020-01" db="EMBL/GenBank/DDBJ databases">
        <authorList>
            <person name="Seo Y.L."/>
        </authorList>
    </citation>
    <scope>NUCLEOTIDE SEQUENCE</scope>
    <source>
        <strain evidence="3">R11</strain>
    </source>
</reference>
<feature type="compositionally biased region" description="Acidic residues" evidence="1">
    <location>
        <begin position="218"/>
        <end position="227"/>
    </location>
</feature>
<feature type="transmembrane region" description="Helical" evidence="2">
    <location>
        <begin position="296"/>
        <end position="312"/>
    </location>
</feature>
<reference evidence="3" key="2">
    <citation type="submission" date="2020-10" db="EMBL/GenBank/DDBJ databases">
        <title>Mucilaginibacter sp. nov., isolated from soil.</title>
        <authorList>
            <person name="Jeon C.O."/>
        </authorList>
    </citation>
    <scope>NUCLEOTIDE SEQUENCE</scope>
    <source>
        <strain evidence="3">R11</strain>
    </source>
</reference>
<protein>
    <submittedName>
        <fullName evidence="3">DUF3667 domain-containing protein</fullName>
    </submittedName>
</protein>
<keyword evidence="2" id="KW-0472">Membrane</keyword>
<name>A0A965ZJC5_9SPHI</name>
<dbReference type="RefSeq" id="WP_166588168.1">
    <property type="nucleotide sequence ID" value="NZ_WWEO01000045.1"/>
</dbReference>
<dbReference type="EMBL" id="WWEO01000045">
    <property type="protein sequence ID" value="NCD72214.1"/>
    <property type="molecule type" value="Genomic_DNA"/>
</dbReference>
<accession>A0A965ZJC5</accession>
<sequence>MKKHYRHENDCLNCGTVLEGKFCHHCGQENLQIKENFGHLMNHAVSDYFHFDHQFFHTLKPLLLEPGKLTSEYMAGRRVQYLHPIKMYIFISLIFFILFFKHSNSEDESDGKKHADREAIAKVKKDMENDKSMNPLQKKIMEGVVENAQNVSVDTTDDTTNKGGFHLTVDKNALAGGSNNVKITTTKSKDSTHSKHNWHSAKVNKVVVTGTASKDTDDKDDEDDDTSDGSFTSRMLKDSKDSTYAAYLNSQKSMPADARDNFFERMFEMKRFAYKKYGDRAKEVFLEDFKHNVPKMMFVLLPLFAVILRFAFWKNKKFYVEHLIFSFHLHCFLFLFLTIIMLLMMLPLSSTLKGWIDFAATMGVIIYIYKSLRAVYHRSRWRTISKMIGMSFAYTFVFSFCMLILVMITAVTAV</sequence>
<dbReference type="Pfam" id="PF12412">
    <property type="entry name" value="DUF3667"/>
    <property type="match status" value="1"/>
</dbReference>
<feature type="transmembrane region" description="Helical" evidence="2">
    <location>
        <begin position="352"/>
        <end position="369"/>
    </location>
</feature>
<comment type="caution">
    <text evidence="3">The sequence shown here is derived from an EMBL/GenBank/DDBJ whole genome shotgun (WGS) entry which is preliminary data.</text>
</comment>
<keyword evidence="2" id="KW-1133">Transmembrane helix</keyword>
<gene>
    <name evidence="3" type="ORF">GSY63_22815</name>
</gene>
<feature type="region of interest" description="Disordered" evidence="1">
    <location>
        <begin position="178"/>
        <end position="234"/>
    </location>
</feature>
<proteinExistence type="predicted"/>
<evidence type="ECO:0000313" key="4">
    <source>
        <dbReference type="Proteomes" id="UP000638732"/>
    </source>
</evidence>
<feature type="transmembrane region" description="Helical" evidence="2">
    <location>
        <begin position="324"/>
        <end position="346"/>
    </location>
</feature>
<dbReference type="InterPro" id="IPR022134">
    <property type="entry name" value="DUF3667"/>
</dbReference>
<keyword evidence="2" id="KW-0812">Transmembrane</keyword>
<dbReference type="AlphaFoldDB" id="A0A965ZJC5"/>
<evidence type="ECO:0000256" key="1">
    <source>
        <dbReference type="SAM" id="MobiDB-lite"/>
    </source>
</evidence>
<feature type="transmembrane region" description="Helical" evidence="2">
    <location>
        <begin position="390"/>
        <end position="413"/>
    </location>
</feature>